<keyword evidence="3" id="KW-1185">Reference proteome</keyword>
<feature type="signal peptide" evidence="1">
    <location>
        <begin position="1"/>
        <end position="19"/>
    </location>
</feature>
<dbReference type="Proteomes" id="UP000034841">
    <property type="component" value="Unassembled WGS sequence"/>
</dbReference>
<feature type="chain" id="PRO_5017989410" description="GPI anchored cell wall protein" evidence="1">
    <location>
        <begin position="20"/>
        <end position="156"/>
    </location>
</feature>
<evidence type="ECO:0000313" key="2">
    <source>
        <dbReference type="EMBL" id="KKF93773.1"/>
    </source>
</evidence>
<gene>
    <name evidence="2" type="ORF">CFO_g3872</name>
</gene>
<accession>A0A0F8BMQ6</accession>
<organism evidence="2 3">
    <name type="scientific">Ceratocystis fimbriata f. sp. platani</name>
    <dbReference type="NCBI Taxonomy" id="88771"/>
    <lineage>
        <taxon>Eukaryota</taxon>
        <taxon>Fungi</taxon>
        <taxon>Dikarya</taxon>
        <taxon>Ascomycota</taxon>
        <taxon>Pezizomycotina</taxon>
        <taxon>Sordariomycetes</taxon>
        <taxon>Hypocreomycetidae</taxon>
        <taxon>Microascales</taxon>
        <taxon>Ceratocystidaceae</taxon>
        <taxon>Ceratocystis</taxon>
    </lineage>
</organism>
<protein>
    <recommendedName>
        <fullName evidence="4">GPI anchored cell wall protein</fullName>
    </recommendedName>
</protein>
<proteinExistence type="predicted"/>
<sequence>MQLSYTISSFLALANIAVASSPTCLLLAVAKQPEPSNLDLVCTEYQNNMLGNITESCASEADAQDAYDAYVSDCEKRNYTVASMSPFGSPTNTANPIATDSTASSATTLDAANASGSSAGSSATSSVSTAGVAGIVPSRSTIISALVGAGIAGFFL</sequence>
<evidence type="ECO:0008006" key="4">
    <source>
        <dbReference type="Google" id="ProtNLM"/>
    </source>
</evidence>
<keyword evidence="1" id="KW-0732">Signal</keyword>
<evidence type="ECO:0000313" key="3">
    <source>
        <dbReference type="Proteomes" id="UP000034841"/>
    </source>
</evidence>
<evidence type="ECO:0000256" key="1">
    <source>
        <dbReference type="SAM" id="SignalP"/>
    </source>
</evidence>
<comment type="caution">
    <text evidence="2">The sequence shown here is derived from an EMBL/GenBank/DDBJ whole genome shotgun (WGS) entry which is preliminary data.</text>
</comment>
<dbReference type="EMBL" id="LBBL01000208">
    <property type="protein sequence ID" value="KKF93773.1"/>
    <property type="molecule type" value="Genomic_DNA"/>
</dbReference>
<dbReference type="AlphaFoldDB" id="A0A0F8BMQ6"/>
<reference evidence="2 3" key="1">
    <citation type="submission" date="2015-04" db="EMBL/GenBank/DDBJ databases">
        <title>Genome sequence of Ceratocystis platani, a major pathogen of plane trees.</title>
        <authorList>
            <person name="Belbahri L."/>
        </authorList>
    </citation>
    <scope>NUCLEOTIDE SEQUENCE [LARGE SCALE GENOMIC DNA]</scope>
    <source>
        <strain evidence="2 3">CFO</strain>
    </source>
</reference>
<name>A0A0F8BMQ6_CERFI</name>